<dbReference type="InterPro" id="IPR013083">
    <property type="entry name" value="Znf_RING/FYVE/PHD"/>
</dbReference>
<dbReference type="SUPFAM" id="SSF57850">
    <property type="entry name" value="RING/U-box"/>
    <property type="match status" value="1"/>
</dbReference>
<feature type="domain" description="CCHC-type" evidence="6">
    <location>
        <begin position="35"/>
        <end position="50"/>
    </location>
</feature>
<evidence type="ECO:0008006" key="8">
    <source>
        <dbReference type="Google" id="ProtNLM"/>
    </source>
</evidence>
<dbReference type="SMART" id="SM00184">
    <property type="entry name" value="RING"/>
    <property type="match status" value="1"/>
</dbReference>
<accession>A0A6C0CX49</accession>
<evidence type="ECO:0000259" key="6">
    <source>
        <dbReference type="PROSITE" id="PS50158"/>
    </source>
</evidence>
<dbReference type="PROSITE" id="PS50089">
    <property type="entry name" value="ZF_RING_2"/>
    <property type="match status" value="1"/>
</dbReference>
<dbReference type="InterPro" id="IPR001878">
    <property type="entry name" value="Znf_CCHC"/>
</dbReference>
<dbReference type="InterPro" id="IPR001841">
    <property type="entry name" value="Znf_RING"/>
</dbReference>
<evidence type="ECO:0000259" key="5">
    <source>
        <dbReference type="PROSITE" id="PS50089"/>
    </source>
</evidence>
<name>A0A6C0CX49_9ZZZZ</name>
<keyword evidence="1" id="KW-0479">Metal-binding</keyword>
<dbReference type="PANTHER" id="PTHR23041:SF78">
    <property type="entry name" value="E3 UBIQUITIN-PROTEIN LIGASE RNF4"/>
    <property type="match status" value="1"/>
</dbReference>
<proteinExistence type="predicted"/>
<sequence>MYRLSFNNLASLNNQGRGRKPVIKTQSNHIENIMKCSYCEQSGHMITDCPYDKCIDKILESSEEPEFNSLTIKTLKRIASLRGIKVSLSKIQYVLIFKKLWLTNKKEKEEEREKMKNTIESLNRINNTENTECPVCMESIGKINNCVSKCGHRFCLECLLKSYKKKNSCPLCREPLEENEYDDLPDLIDVDEDFIPFNQSEILSQENILNYIHYIENRNGEQELTNNFINIPYTTREMRH</sequence>
<keyword evidence="3" id="KW-0862">Zinc</keyword>
<keyword evidence="2" id="KW-0863">Zinc-finger</keyword>
<dbReference type="PROSITE" id="PS00518">
    <property type="entry name" value="ZF_RING_1"/>
    <property type="match status" value="1"/>
</dbReference>
<feature type="coiled-coil region" evidence="4">
    <location>
        <begin position="98"/>
        <end position="132"/>
    </location>
</feature>
<reference evidence="7" key="1">
    <citation type="journal article" date="2020" name="Nature">
        <title>Giant virus diversity and host interactions through global metagenomics.</title>
        <authorList>
            <person name="Schulz F."/>
            <person name="Roux S."/>
            <person name="Paez-Espino D."/>
            <person name="Jungbluth S."/>
            <person name="Walsh D.A."/>
            <person name="Denef V.J."/>
            <person name="McMahon K.D."/>
            <person name="Konstantinidis K.T."/>
            <person name="Eloe-Fadrosh E.A."/>
            <person name="Kyrpides N.C."/>
            <person name="Woyke T."/>
        </authorList>
    </citation>
    <scope>NUCLEOTIDE SEQUENCE</scope>
    <source>
        <strain evidence="7">GVMAG-M-3300023109-53</strain>
    </source>
</reference>
<dbReference type="PANTHER" id="PTHR23041">
    <property type="entry name" value="RING FINGER DOMAIN-CONTAINING"/>
    <property type="match status" value="1"/>
</dbReference>
<dbReference type="InterPro" id="IPR047134">
    <property type="entry name" value="RNF4"/>
</dbReference>
<dbReference type="EMBL" id="MN739502">
    <property type="protein sequence ID" value="QHT08837.1"/>
    <property type="molecule type" value="Genomic_DNA"/>
</dbReference>
<dbReference type="GO" id="GO:0008270">
    <property type="term" value="F:zinc ion binding"/>
    <property type="evidence" value="ECO:0007669"/>
    <property type="project" value="UniProtKB-KW"/>
</dbReference>
<dbReference type="AlphaFoldDB" id="A0A6C0CX49"/>
<evidence type="ECO:0000256" key="3">
    <source>
        <dbReference type="ARBA" id="ARBA00022833"/>
    </source>
</evidence>
<evidence type="ECO:0000256" key="2">
    <source>
        <dbReference type="ARBA" id="ARBA00022771"/>
    </source>
</evidence>
<keyword evidence="4" id="KW-0175">Coiled coil</keyword>
<dbReference type="PROSITE" id="PS50158">
    <property type="entry name" value="ZF_CCHC"/>
    <property type="match status" value="1"/>
</dbReference>
<dbReference type="GO" id="GO:0003676">
    <property type="term" value="F:nucleic acid binding"/>
    <property type="evidence" value="ECO:0007669"/>
    <property type="project" value="InterPro"/>
</dbReference>
<evidence type="ECO:0000256" key="4">
    <source>
        <dbReference type="SAM" id="Coils"/>
    </source>
</evidence>
<evidence type="ECO:0000313" key="7">
    <source>
        <dbReference type="EMBL" id="QHT08837.1"/>
    </source>
</evidence>
<dbReference type="Gene3D" id="3.30.40.10">
    <property type="entry name" value="Zinc/RING finger domain, C3HC4 (zinc finger)"/>
    <property type="match status" value="1"/>
</dbReference>
<evidence type="ECO:0000256" key="1">
    <source>
        <dbReference type="ARBA" id="ARBA00022723"/>
    </source>
</evidence>
<dbReference type="InterPro" id="IPR017907">
    <property type="entry name" value="Znf_RING_CS"/>
</dbReference>
<feature type="domain" description="RING-type" evidence="5">
    <location>
        <begin position="133"/>
        <end position="173"/>
    </location>
</feature>
<dbReference type="Pfam" id="PF13639">
    <property type="entry name" value="zf-RING_2"/>
    <property type="match status" value="1"/>
</dbReference>
<protein>
    <recommendedName>
        <fullName evidence="8">RING-type domain-containing protein</fullName>
    </recommendedName>
</protein>
<organism evidence="7">
    <name type="scientific">viral metagenome</name>
    <dbReference type="NCBI Taxonomy" id="1070528"/>
    <lineage>
        <taxon>unclassified sequences</taxon>
        <taxon>metagenomes</taxon>
        <taxon>organismal metagenomes</taxon>
    </lineage>
</organism>